<reference evidence="2" key="3">
    <citation type="submission" date="2014-01" db="EMBL/GenBank/DDBJ databases">
        <title>Evolution of pathogenesis and genome organization in the Tremellales.</title>
        <authorList>
            <person name="Cuomo C."/>
            <person name="Litvintseva A."/>
            <person name="Heitman J."/>
            <person name="Chen Y."/>
            <person name="Sun S."/>
            <person name="Springer D."/>
            <person name="Dromer F."/>
            <person name="Young S."/>
            <person name="Zeng Q."/>
            <person name="Chapman S."/>
            <person name="Gujja S."/>
            <person name="Saif S."/>
            <person name="Birren B."/>
        </authorList>
    </citation>
    <scope>NUCLEOTIDE SEQUENCE</scope>
    <source>
        <strain evidence="2">CBS 10118</strain>
    </source>
</reference>
<keyword evidence="4" id="KW-1185">Reference proteome</keyword>
<reference evidence="3" key="4">
    <citation type="submission" date="2024-02" db="EMBL/GenBank/DDBJ databases">
        <title>Comparative genomics of Cryptococcus and Kwoniella reveals pathogenesis evolution and contrasting modes of karyotype evolution via chromosome fusion or intercentromeric recombination.</title>
        <authorList>
            <person name="Coelho M.A."/>
            <person name="David-Palma M."/>
            <person name="Shea T."/>
            <person name="Bowers K."/>
            <person name="McGinley-Smith S."/>
            <person name="Mohammad A.W."/>
            <person name="Gnirke A."/>
            <person name="Yurkov A.M."/>
            <person name="Nowrousian M."/>
            <person name="Sun S."/>
            <person name="Cuomo C.A."/>
            <person name="Heitman J."/>
        </authorList>
    </citation>
    <scope>NUCLEOTIDE SEQUENCE</scope>
    <source>
        <strain evidence="3">CBS 10118</strain>
    </source>
</reference>
<reference evidence="2" key="1">
    <citation type="submission" date="2013-07" db="EMBL/GenBank/DDBJ databases">
        <title>The Genome Sequence of Cryptococcus bestiolae CBS10118.</title>
        <authorList>
            <consortium name="The Broad Institute Genome Sequencing Platform"/>
            <person name="Cuomo C."/>
            <person name="Litvintseva A."/>
            <person name="Chen Y."/>
            <person name="Heitman J."/>
            <person name="Sun S."/>
            <person name="Springer D."/>
            <person name="Dromer F."/>
            <person name="Young S.K."/>
            <person name="Zeng Q."/>
            <person name="Gargeya S."/>
            <person name="Fitzgerald M."/>
            <person name="Abouelleil A."/>
            <person name="Alvarado L."/>
            <person name="Berlin A.M."/>
            <person name="Chapman S.B."/>
            <person name="Dewar J."/>
            <person name="Goldberg J."/>
            <person name="Griggs A."/>
            <person name="Gujja S."/>
            <person name="Hansen M."/>
            <person name="Howarth C."/>
            <person name="Imamovic A."/>
            <person name="Larimer J."/>
            <person name="McCowan C."/>
            <person name="Murphy C."/>
            <person name="Pearson M."/>
            <person name="Priest M."/>
            <person name="Roberts A."/>
            <person name="Saif S."/>
            <person name="Shea T."/>
            <person name="Sykes S."/>
            <person name="Wortman J."/>
            <person name="Nusbaum C."/>
            <person name="Birren B."/>
        </authorList>
    </citation>
    <scope>NUCLEOTIDE SEQUENCE [LARGE SCALE GENOMIC DNA]</scope>
    <source>
        <strain evidence="2">CBS 10118</strain>
    </source>
</reference>
<evidence type="ECO:0000313" key="3">
    <source>
        <dbReference type="EMBL" id="WVW83978.1"/>
    </source>
</evidence>
<gene>
    <name evidence="2" type="ORF">I302_05125</name>
    <name evidence="3" type="ORF">I302_106001</name>
</gene>
<feature type="transmembrane region" description="Helical" evidence="1">
    <location>
        <begin position="35"/>
        <end position="56"/>
    </location>
</feature>
<name>A0A1B9G2T0_9TREE</name>
<evidence type="ECO:0000313" key="4">
    <source>
        <dbReference type="Proteomes" id="UP000092730"/>
    </source>
</evidence>
<accession>A0A1B9G2T0</accession>
<reference evidence="3" key="2">
    <citation type="submission" date="2013-07" db="EMBL/GenBank/DDBJ databases">
        <authorList>
            <consortium name="The Broad Institute Genome Sequencing Platform"/>
            <person name="Cuomo C."/>
            <person name="Litvintseva A."/>
            <person name="Chen Y."/>
            <person name="Heitman J."/>
            <person name="Sun S."/>
            <person name="Springer D."/>
            <person name="Dromer F."/>
            <person name="Young S.K."/>
            <person name="Zeng Q."/>
            <person name="Gargeya S."/>
            <person name="Fitzgerald M."/>
            <person name="Abouelleil A."/>
            <person name="Alvarado L."/>
            <person name="Berlin A.M."/>
            <person name="Chapman S.B."/>
            <person name="Dewar J."/>
            <person name="Goldberg J."/>
            <person name="Griggs A."/>
            <person name="Gujja S."/>
            <person name="Hansen M."/>
            <person name="Howarth C."/>
            <person name="Imamovic A."/>
            <person name="Larimer J."/>
            <person name="McCowan C."/>
            <person name="Murphy C."/>
            <person name="Pearson M."/>
            <person name="Priest M."/>
            <person name="Roberts A."/>
            <person name="Saif S."/>
            <person name="Shea T."/>
            <person name="Sykes S."/>
            <person name="Wortman J."/>
            <person name="Nusbaum C."/>
            <person name="Birren B."/>
        </authorList>
    </citation>
    <scope>NUCLEOTIDE SEQUENCE</scope>
    <source>
        <strain evidence="3">CBS 10118</strain>
    </source>
</reference>
<dbReference type="AlphaFoldDB" id="A0A1B9G2T0"/>
<sequence length="104" mass="12103">MPLHPRAEDDEEESWYDSLPSTASFCSEGSTKCPITISLSIVAGLVFVGLVLFWIWRRRRIAKKRLESERRALDLKLYGEKVFKGFEDEARGRWAELLRAKEKE</sequence>
<protein>
    <submittedName>
        <fullName evidence="2">Uncharacterized protein</fullName>
    </submittedName>
</protein>
<dbReference type="EMBL" id="KI894021">
    <property type="protein sequence ID" value="OCF25311.1"/>
    <property type="molecule type" value="Genomic_DNA"/>
</dbReference>
<keyword evidence="1" id="KW-0472">Membrane</keyword>
<dbReference type="CDD" id="cd12087">
    <property type="entry name" value="TM_EGFR-like"/>
    <property type="match status" value="1"/>
</dbReference>
<proteinExistence type="predicted"/>
<evidence type="ECO:0000256" key="1">
    <source>
        <dbReference type="SAM" id="Phobius"/>
    </source>
</evidence>
<keyword evidence="1" id="KW-0812">Transmembrane</keyword>
<dbReference type="VEuPathDB" id="FungiDB:I302_05125"/>
<dbReference type="KEGG" id="kbi:30209524"/>
<dbReference type="EMBL" id="CP144544">
    <property type="protein sequence ID" value="WVW83978.1"/>
    <property type="molecule type" value="Genomic_DNA"/>
</dbReference>
<keyword evidence="1" id="KW-1133">Transmembrane helix</keyword>
<organism evidence="2">
    <name type="scientific">Kwoniella bestiolae CBS 10118</name>
    <dbReference type="NCBI Taxonomy" id="1296100"/>
    <lineage>
        <taxon>Eukaryota</taxon>
        <taxon>Fungi</taxon>
        <taxon>Dikarya</taxon>
        <taxon>Basidiomycota</taxon>
        <taxon>Agaricomycotina</taxon>
        <taxon>Tremellomycetes</taxon>
        <taxon>Tremellales</taxon>
        <taxon>Cryptococcaceae</taxon>
        <taxon>Kwoniella</taxon>
    </lineage>
</organism>
<evidence type="ECO:0000313" key="2">
    <source>
        <dbReference type="EMBL" id="OCF25311.1"/>
    </source>
</evidence>
<dbReference type="RefSeq" id="XP_019046381.1">
    <property type="nucleotide sequence ID" value="XM_019191751.1"/>
</dbReference>
<dbReference type="GeneID" id="30209524"/>
<dbReference type="Proteomes" id="UP000092730">
    <property type="component" value="Chromosome 4"/>
</dbReference>